<dbReference type="GeneID" id="9092507"/>
<sequence length="177" mass="19968">MISITILKKQYQDIFNVNEIKKQKQTRSRCQIQHAGGLTRQEDQNLIIPSAALVEQSVIQPSEPAVSGPRPHSGASQQCSNCNLPGHKRTRCPQSSHYLSPRRMEYYDNYWASFVRRLKILLSTPGYVTYVAVADPPDDIEGLAGQVQERGDKVVGYAAWVREGTSPAARKWKRNNE</sequence>
<feature type="region of interest" description="Disordered" evidence="1">
    <location>
        <begin position="59"/>
        <end position="82"/>
    </location>
</feature>
<dbReference type="HOGENOM" id="CLU_1518350_0_0_1"/>
<dbReference type="InterPro" id="IPR036875">
    <property type="entry name" value="Znf_CCHC_sf"/>
</dbReference>
<dbReference type="VEuPathDB" id="FungiDB:PAAG_08794"/>
<dbReference type="SUPFAM" id="SSF57756">
    <property type="entry name" value="Retrovirus zinc finger-like domains"/>
    <property type="match status" value="1"/>
</dbReference>
<evidence type="ECO:0008006" key="4">
    <source>
        <dbReference type="Google" id="ProtNLM"/>
    </source>
</evidence>
<dbReference type="AlphaFoldDB" id="C1HDF3"/>
<accession>C1HDF3</accession>
<dbReference type="EMBL" id="KN294038">
    <property type="protein sequence ID" value="EEH39525.2"/>
    <property type="molecule type" value="Genomic_DNA"/>
</dbReference>
<reference evidence="2 3" key="1">
    <citation type="journal article" date="2011" name="PLoS Genet.">
        <title>Comparative genomic analysis of human fungal pathogens causing paracoccidioidomycosis.</title>
        <authorList>
            <person name="Desjardins C.A."/>
            <person name="Champion M.D."/>
            <person name="Holder J.W."/>
            <person name="Muszewska A."/>
            <person name="Goldberg J."/>
            <person name="Bailao A.M."/>
            <person name="Brigido M.M."/>
            <person name="Ferreira M.E."/>
            <person name="Garcia A.M."/>
            <person name="Grynberg M."/>
            <person name="Gujja S."/>
            <person name="Heiman D.I."/>
            <person name="Henn M.R."/>
            <person name="Kodira C.D."/>
            <person name="Leon-Narvaez H."/>
            <person name="Longo L.V."/>
            <person name="Ma L.J."/>
            <person name="Malavazi I."/>
            <person name="Matsuo A.L."/>
            <person name="Morais F.V."/>
            <person name="Pereira M."/>
            <person name="Rodriguez-Brito S."/>
            <person name="Sakthikumar S."/>
            <person name="Salem-Izacc S.M."/>
            <person name="Sykes S.M."/>
            <person name="Teixeira M.M."/>
            <person name="Vallejo M.C."/>
            <person name="Walter M.E."/>
            <person name="Yandava C."/>
            <person name="Young S."/>
            <person name="Zeng Q."/>
            <person name="Zucker J."/>
            <person name="Felipe M.S."/>
            <person name="Goldman G.H."/>
            <person name="Haas B.J."/>
            <person name="McEwen J.G."/>
            <person name="Nino-Vega G."/>
            <person name="Puccia R."/>
            <person name="San-Blas G."/>
            <person name="Soares C.M."/>
            <person name="Birren B.W."/>
            <person name="Cuomo C.A."/>
        </authorList>
    </citation>
    <scope>NUCLEOTIDE SEQUENCE [LARGE SCALE GENOMIC DNA]</scope>
    <source>
        <strain evidence="3">ATCC MYA-826 / Pb01</strain>
    </source>
</reference>
<evidence type="ECO:0000256" key="1">
    <source>
        <dbReference type="SAM" id="MobiDB-lite"/>
    </source>
</evidence>
<keyword evidence="3" id="KW-1185">Reference proteome</keyword>
<dbReference type="GO" id="GO:0008270">
    <property type="term" value="F:zinc ion binding"/>
    <property type="evidence" value="ECO:0007669"/>
    <property type="project" value="InterPro"/>
</dbReference>
<evidence type="ECO:0000313" key="3">
    <source>
        <dbReference type="Proteomes" id="UP000002059"/>
    </source>
</evidence>
<name>C1HDF3_PARBA</name>
<dbReference type="Proteomes" id="UP000002059">
    <property type="component" value="Partially assembled WGS sequence"/>
</dbReference>
<dbReference type="KEGG" id="pbl:PAAG_08794"/>
<dbReference type="GO" id="GO:0003676">
    <property type="term" value="F:nucleic acid binding"/>
    <property type="evidence" value="ECO:0007669"/>
    <property type="project" value="InterPro"/>
</dbReference>
<dbReference type="RefSeq" id="XP_015701428.1">
    <property type="nucleotide sequence ID" value="XM_015846631.1"/>
</dbReference>
<gene>
    <name evidence="2" type="ORF">PAAG_08794</name>
</gene>
<organism evidence="2 3">
    <name type="scientific">Paracoccidioides lutzii (strain ATCC MYA-826 / Pb01)</name>
    <name type="common">Paracoccidioides brasiliensis</name>
    <dbReference type="NCBI Taxonomy" id="502779"/>
    <lineage>
        <taxon>Eukaryota</taxon>
        <taxon>Fungi</taxon>
        <taxon>Dikarya</taxon>
        <taxon>Ascomycota</taxon>
        <taxon>Pezizomycotina</taxon>
        <taxon>Eurotiomycetes</taxon>
        <taxon>Eurotiomycetidae</taxon>
        <taxon>Onygenales</taxon>
        <taxon>Ajellomycetaceae</taxon>
        <taxon>Paracoccidioides</taxon>
    </lineage>
</organism>
<protein>
    <recommendedName>
        <fullName evidence="4">CCHC-type domain-containing protein</fullName>
    </recommendedName>
</protein>
<proteinExistence type="predicted"/>
<dbReference type="OrthoDB" id="2744543at2759"/>
<evidence type="ECO:0000313" key="2">
    <source>
        <dbReference type="EMBL" id="EEH39525.2"/>
    </source>
</evidence>